<evidence type="ECO:0000256" key="4">
    <source>
        <dbReference type="ARBA" id="ARBA00022695"/>
    </source>
</evidence>
<comment type="catalytic activity">
    <reaction evidence="7">
        <text>DNA(n) + a 2'-deoxyribonucleoside 5'-triphosphate = DNA(n+1) + diphosphate</text>
        <dbReference type="Rhea" id="RHEA:22508"/>
        <dbReference type="Rhea" id="RHEA-COMP:17339"/>
        <dbReference type="Rhea" id="RHEA-COMP:17340"/>
        <dbReference type="ChEBI" id="CHEBI:33019"/>
        <dbReference type="ChEBI" id="CHEBI:61560"/>
        <dbReference type="ChEBI" id="CHEBI:173112"/>
        <dbReference type="EC" id="2.7.7.7"/>
    </reaction>
</comment>
<protein>
    <recommendedName>
        <fullName evidence="2">DNA polymerase III subunit delta'</fullName>
        <ecNumber evidence="1">2.7.7.7</ecNumber>
    </recommendedName>
</protein>
<name>A0A7I8DBS3_9BACL</name>
<evidence type="ECO:0000256" key="2">
    <source>
        <dbReference type="ARBA" id="ARBA00014363"/>
    </source>
</evidence>
<dbReference type="InterPro" id="IPR015199">
    <property type="entry name" value="DNA_pol_III_delta_C"/>
</dbReference>
<reference evidence="9 10" key="1">
    <citation type="submission" date="2020-08" db="EMBL/GenBank/DDBJ databases">
        <title>Complete Genome Sequence of Effusibacillus dendaii Strain skT53, Isolated from Farmland soil.</title>
        <authorList>
            <person name="Konishi T."/>
            <person name="Kawasaki H."/>
        </authorList>
    </citation>
    <scope>NUCLEOTIDE SEQUENCE [LARGE SCALE GENOMIC DNA]</scope>
    <source>
        <strain evidence="10">skT53</strain>
    </source>
</reference>
<keyword evidence="5" id="KW-0235">DNA replication</keyword>
<dbReference type="Pfam" id="PF09115">
    <property type="entry name" value="DNApol3-delta_C"/>
    <property type="match status" value="1"/>
</dbReference>
<dbReference type="EMBL" id="AP023366">
    <property type="protein sequence ID" value="BCJ87437.1"/>
    <property type="molecule type" value="Genomic_DNA"/>
</dbReference>
<evidence type="ECO:0000313" key="9">
    <source>
        <dbReference type="EMBL" id="BCJ87437.1"/>
    </source>
</evidence>
<evidence type="ECO:0000256" key="7">
    <source>
        <dbReference type="ARBA" id="ARBA00049244"/>
    </source>
</evidence>
<evidence type="ECO:0000259" key="8">
    <source>
        <dbReference type="Pfam" id="PF09115"/>
    </source>
</evidence>
<proteinExistence type="predicted"/>
<dbReference type="EC" id="2.7.7.7" evidence="1"/>
<dbReference type="InterPro" id="IPR004622">
    <property type="entry name" value="DNA_pol_HolB"/>
</dbReference>
<gene>
    <name evidence="9" type="primary">holB</name>
    <name evidence="9" type="ORF">skT53_24220</name>
</gene>
<dbReference type="GO" id="GO:0003677">
    <property type="term" value="F:DNA binding"/>
    <property type="evidence" value="ECO:0007669"/>
    <property type="project" value="InterPro"/>
</dbReference>
<dbReference type="Proteomes" id="UP000593802">
    <property type="component" value="Chromosome"/>
</dbReference>
<dbReference type="SUPFAM" id="SSF52540">
    <property type="entry name" value="P-loop containing nucleoside triphosphate hydrolases"/>
    <property type="match status" value="1"/>
</dbReference>
<keyword evidence="3" id="KW-0808">Transferase</keyword>
<keyword evidence="4" id="KW-0548">Nucleotidyltransferase</keyword>
<evidence type="ECO:0000256" key="1">
    <source>
        <dbReference type="ARBA" id="ARBA00012417"/>
    </source>
</evidence>
<dbReference type="KEGG" id="eff:skT53_24220"/>
<accession>A0A7I8DBS3</accession>
<evidence type="ECO:0000256" key="5">
    <source>
        <dbReference type="ARBA" id="ARBA00022705"/>
    </source>
</evidence>
<dbReference type="GO" id="GO:0009360">
    <property type="term" value="C:DNA polymerase III complex"/>
    <property type="evidence" value="ECO:0007669"/>
    <property type="project" value="InterPro"/>
</dbReference>
<dbReference type="GO" id="GO:0008408">
    <property type="term" value="F:3'-5' exonuclease activity"/>
    <property type="evidence" value="ECO:0007669"/>
    <property type="project" value="InterPro"/>
</dbReference>
<sequence>MESFSIQLLKQILTSGRLAHAYLFTGPDEMGMKAAALYFAKGIFCMAQNLERPCGQCSNCRRIENGNYPDLVVLEPDGPSIKIQQVREIQKSFALKAMEGNRKVYIITRADLMTVEAANALLKFLEEPSTPITAILLSNRKESMLPTIVSRCQFVPFFRMPVETIQQILQAEGISVGKAKLAASIRQTVDSAKQLTAYDRFAEIANLVIQLTEEIHLKRGNPLFLIQDKIIKPDWSPEDVETFLDCLAWWYRDLLLAKLDITDGLVYENQHTRIQSQAALYDSEHLAQMVEVVLLAKKRLQSQANRQLMLERMVLQLQGEF</sequence>
<organism evidence="9 10">
    <name type="scientific">Effusibacillus dendaii</name>
    <dbReference type="NCBI Taxonomy" id="2743772"/>
    <lineage>
        <taxon>Bacteria</taxon>
        <taxon>Bacillati</taxon>
        <taxon>Bacillota</taxon>
        <taxon>Bacilli</taxon>
        <taxon>Bacillales</taxon>
        <taxon>Alicyclobacillaceae</taxon>
        <taxon>Effusibacillus</taxon>
    </lineage>
</organism>
<dbReference type="GO" id="GO:0006261">
    <property type="term" value="P:DNA-templated DNA replication"/>
    <property type="evidence" value="ECO:0007669"/>
    <property type="project" value="TreeGrafter"/>
</dbReference>
<dbReference type="FunFam" id="3.40.50.300:FF:001255">
    <property type="entry name" value="DNA polymerase III subunit delta"/>
    <property type="match status" value="1"/>
</dbReference>
<evidence type="ECO:0000313" key="10">
    <source>
        <dbReference type="Proteomes" id="UP000593802"/>
    </source>
</evidence>
<dbReference type="NCBIfam" id="TIGR00678">
    <property type="entry name" value="holB"/>
    <property type="match status" value="1"/>
</dbReference>
<dbReference type="Pfam" id="PF13177">
    <property type="entry name" value="DNA_pol3_delta2"/>
    <property type="match status" value="1"/>
</dbReference>
<keyword evidence="10" id="KW-1185">Reference proteome</keyword>
<dbReference type="AlphaFoldDB" id="A0A7I8DBS3"/>
<dbReference type="Gene3D" id="3.40.50.300">
    <property type="entry name" value="P-loop containing nucleotide triphosphate hydrolases"/>
    <property type="match status" value="1"/>
</dbReference>
<dbReference type="GO" id="GO:0003887">
    <property type="term" value="F:DNA-directed DNA polymerase activity"/>
    <property type="evidence" value="ECO:0007669"/>
    <property type="project" value="UniProtKB-KW"/>
</dbReference>
<dbReference type="InterPro" id="IPR027417">
    <property type="entry name" value="P-loop_NTPase"/>
</dbReference>
<dbReference type="PANTHER" id="PTHR11669:SF8">
    <property type="entry name" value="DNA POLYMERASE III SUBUNIT DELTA"/>
    <property type="match status" value="1"/>
</dbReference>
<feature type="domain" description="DNA polymerase III delta subunit C-terminal" evidence="8">
    <location>
        <begin position="237"/>
        <end position="317"/>
    </location>
</feature>
<evidence type="ECO:0000256" key="3">
    <source>
        <dbReference type="ARBA" id="ARBA00022679"/>
    </source>
</evidence>
<dbReference type="PANTHER" id="PTHR11669">
    <property type="entry name" value="REPLICATION FACTOR C / DNA POLYMERASE III GAMMA-TAU SUBUNIT"/>
    <property type="match status" value="1"/>
</dbReference>
<keyword evidence="6" id="KW-0239">DNA-directed DNA polymerase</keyword>
<evidence type="ECO:0000256" key="6">
    <source>
        <dbReference type="ARBA" id="ARBA00022932"/>
    </source>
</evidence>
<dbReference type="InterPro" id="IPR050238">
    <property type="entry name" value="DNA_Rep/Repair_Clamp_Loader"/>
</dbReference>